<evidence type="ECO:0000256" key="3">
    <source>
        <dbReference type="ARBA" id="ARBA00022833"/>
    </source>
</evidence>
<feature type="region of interest" description="Disordered" evidence="5">
    <location>
        <begin position="904"/>
        <end position="941"/>
    </location>
</feature>
<dbReference type="CDD" id="cd15550">
    <property type="entry name" value="PHD_MLL5"/>
    <property type="match status" value="1"/>
</dbReference>
<feature type="compositionally biased region" description="Basic and acidic residues" evidence="5">
    <location>
        <begin position="1650"/>
        <end position="1667"/>
    </location>
</feature>
<feature type="compositionally biased region" description="Basic residues" evidence="5">
    <location>
        <begin position="249"/>
        <end position="259"/>
    </location>
</feature>
<dbReference type="OrthoDB" id="1928087at2759"/>
<feature type="region of interest" description="Disordered" evidence="5">
    <location>
        <begin position="1190"/>
        <end position="1218"/>
    </location>
</feature>
<dbReference type="InterPro" id="IPR011011">
    <property type="entry name" value="Znf_FYVE_PHD"/>
</dbReference>
<dbReference type="Gene3D" id="3.30.40.10">
    <property type="entry name" value="Zinc/RING finger domain, C3HC4 (zinc finger)"/>
    <property type="match status" value="1"/>
</dbReference>
<sequence>MSQPLFDPSPLITSHHNVVMAAGTDSVDAVDQPVTNGDVKSQSISAQSTHMSMSHYLGLPYQDHNYGQPPPPTPPQSPPPTLDAIPVLPLATIYENANPSFTPPEDNAEVQNNEGDTRCICTFDHDDGYMICCDKCTVWQHVECMGLDRNNIPDVYFCERCEPRMVDQQKALELQTIKRKHILERLDSSDDDSKRKGKRARYSSISNTPTSLTLTSTKGKNKMKKKKKKKEKEKGKEKVKEEEKDQRQEKHHKKKKKKKQFDLTLSSQRKHRKNRGRPEPGIGDLLLHGEQILENSDHFVEATENQYSLELNQYLSDQRQNAMWTMPSLGCIMDDLSPQKIKLGAAGRTARGLVATEELAPNQPIVEYRGMLMLRDQFVPANGWTKKPYLHVLMYTKFSNIELCVDARKYGNIARYVRKSCSPNAEVRHVAIDGLLRLYLFSLVEITKGSEVTVAFDYSYKDCTHPVKCACSKKNCPVKRYWRKRRSLEARNQKKPVTNVAETAEPSNRTVSPLLVSLPAANGPEKQIEETIEHKDVPKVGQEEKPPTTISISHHKSRSNRNSTEKPTKEVVAADPSSDNEHKDKVDVEAVDPLPLPQDPGTGEDVNTESSEPKEDSAKSRSKMTREERKMEAIMKAFAKMEKAQERRQQALERIAHSKPEDDDMVGQEDKDQSNKSDQQQQSSLSGKKETNEVTKSDSGKDEQFKSSDATTKDESSSNTVAPITTPLPTRKPTRRRRRSTMSSRRRHRSNSITLSASASASVEVSSADDDSNQAPPTMMWTEKSNYPSTPLSISTSINHQDKSGESPLASPGSSSSKRFRFPKTKKFFMNEWLNEKAFESLAGKPLTIKTDQLDLSYSSNLSSPNTPLLQRSGSMSALVKETRNNPLESSGGLAGSAKKRWLRQAMSEGNSNQEPAATCNGTISPIASPALSPNTSASSDLMTPLKKRMLRHSLAEEGAYGGSSPKHEPRTAQDSLPAPAIPAVNQDAPPSEEPPILIQAKAELEPVQEEDSLFVTCSERMKSQFTLTFPLPARKDVRKNSSIDSGLSVTTPAELEKSPITIKAGLEERLRDFSAEVPTSQMACKEASSDLEAKAAECPVDDAKDTNATVLAVDNNNLVKEESVKEQDDSKEVKGSEEEMKVVEKEEKVKDEVDGSVNMEVDGRTKSPVVDPILETNITIESAVDTSAKVPTTKQECSAGSIESREMKNPELLDESKNDDLVDKSKDLKNRFLTNVTKSDLNSLYVNSFRTRHVSGPGAMQGRINESGPLTLTTSFADDSGVSSSSLYTPFSPKKRLLRQNTDPNEQRDAGLSMANSWPRQSFASPQRFISPKDESHGPNPQQNLLHRDTVTPSSVGASSPLPAQGSPDRLSASWGPGLRPNINGQGVAPRNIEPGTTPSPSPSPGIPVPSAPAQGIVKPGTPPLSAVRNLGNSLSAASEGNQESAEVQTSQTTSSVLPSSATSGTASSEESAPNSAQSTPIKKKVSLLEYRKRRGSSVKPASSSSSSSSSTSTTATTPSTSITASLVPTSTTGSGKLPPITLPNIPLPDIPSADPLKDEPGKKSSKAPTKTSTSSPSTTNPSLKTGAKVASSPMKGDGGSNGKAGKPGSKPSGFAIFSTKTKDGQTPTLTLTSEAQQVINSITSLLMEESHVNGDVKDKSIRRSDSVPGETRYSRRNYQDGRGDAAGSLKRPLSPEPPPPPPGKKLCTGTVPPPPPPKGAVSRDARPLENGPTVTLRQNSAPGGCVPGPVATNSPLKNVSGNAIVPAQYGIAHRNQNPQYPMQYGQQPPQQQQQPQPQFAPTPYHQHPTQPQAPQPPPPPQQQPQAAITQPQQQQQPARPVPPPVPPPQKHTNFNYQYSNQTTENANAQGFPQQQQRTGYPPVPYHQNQNQISNHFGVQNKFPTNGRKSPYGSQDSNRQHTFYNRGTSNAYPARKNFHSK</sequence>
<evidence type="ECO:0000313" key="8">
    <source>
        <dbReference type="Proteomes" id="UP000007110"/>
    </source>
</evidence>
<feature type="compositionally biased region" description="Polar residues" evidence="5">
    <location>
        <begin position="1852"/>
        <end position="1880"/>
    </location>
</feature>
<evidence type="ECO:0000256" key="2">
    <source>
        <dbReference type="ARBA" id="ARBA00022771"/>
    </source>
</evidence>
<dbReference type="RefSeq" id="XP_030828237.1">
    <property type="nucleotide sequence ID" value="XM_030972377.1"/>
</dbReference>
<feature type="compositionally biased region" description="Low complexity" evidence="5">
    <location>
        <begin position="1568"/>
        <end position="1587"/>
    </location>
</feature>
<feature type="compositionally biased region" description="Basic residues" evidence="5">
    <location>
        <begin position="732"/>
        <end position="750"/>
    </location>
</feature>
<feature type="compositionally biased region" description="Polar residues" evidence="5">
    <location>
        <begin position="1315"/>
        <end position="1326"/>
    </location>
</feature>
<feature type="compositionally biased region" description="Low complexity" evidence="5">
    <location>
        <begin position="676"/>
        <end position="686"/>
    </location>
</feature>
<feature type="compositionally biased region" description="Basic and acidic residues" evidence="5">
    <location>
        <begin position="687"/>
        <end position="716"/>
    </location>
</feature>
<feature type="compositionally biased region" description="Pro residues" evidence="5">
    <location>
        <begin position="1696"/>
        <end position="1705"/>
    </location>
</feature>
<dbReference type="InterPro" id="IPR046341">
    <property type="entry name" value="SET_dom_sf"/>
</dbReference>
<feature type="compositionally biased region" description="Basic residues" evidence="5">
    <location>
        <begin position="1483"/>
        <end position="1498"/>
    </location>
</feature>
<feature type="compositionally biased region" description="Basic residues" evidence="5">
    <location>
        <begin position="219"/>
        <end position="231"/>
    </location>
</feature>
<feature type="compositionally biased region" description="Low complexity" evidence="5">
    <location>
        <begin position="1461"/>
        <end position="1474"/>
    </location>
</feature>
<feature type="compositionally biased region" description="Basic and acidic residues" evidence="5">
    <location>
        <begin position="529"/>
        <end position="546"/>
    </location>
</feature>
<dbReference type="EnsemblMetazoa" id="XM_011678245">
    <property type="protein sequence ID" value="XP_011676547"/>
    <property type="gene ID" value="LOC580083"/>
</dbReference>
<evidence type="ECO:0000256" key="5">
    <source>
        <dbReference type="SAM" id="MobiDB-lite"/>
    </source>
</evidence>
<keyword evidence="3" id="KW-0862">Zinc</keyword>
<dbReference type="GO" id="GO:0006325">
    <property type="term" value="P:chromatin organization"/>
    <property type="evidence" value="ECO:0007669"/>
    <property type="project" value="UniProtKB-KW"/>
</dbReference>
<dbReference type="EnsemblMetazoa" id="XM_030972377">
    <property type="protein sequence ID" value="XP_030828237"/>
    <property type="gene ID" value="LOC580083"/>
</dbReference>
<feature type="region of interest" description="Disordered" evidence="5">
    <location>
        <begin position="1649"/>
        <end position="1942"/>
    </location>
</feature>
<dbReference type="PANTHER" id="PTHR46462:SF3">
    <property type="entry name" value="UPSET, ISOFORM A"/>
    <property type="match status" value="1"/>
</dbReference>
<dbReference type="RefSeq" id="XP_011676547.2">
    <property type="nucleotide sequence ID" value="XM_011678245.2"/>
</dbReference>
<name>A0A7M7HNV4_STRPU</name>
<dbReference type="SUPFAM" id="SSF57903">
    <property type="entry name" value="FYVE/PHD zinc finger"/>
    <property type="match status" value="1"/>
</dbReference>
<feature type="compositionally biased region" description="Basic and acidic residues" evidence="5">
    <location>
        <begin position="579"/>
        <end position="588"/>
    </location>
</feature>
<protein>
    <recommendedName>
        <fullName evidence="6">SET domain-containing protein</fullName>
    </recommendedName>
</protein>
<dbReference type="InterPro" id="IPR001965">
    <property type="entry name" value="Znf_PHD"/>
</dbReference>
<dbReference type="InterPro" id="IPR013083">
    <property type="entry name" value="Znf_RING/FYVE/PHD"/>
</dbReference>
<keyword evidence="4" id="KW-0156">Chromatin regulator</keyword>
<dbReference type="GeneID" id="580083"/>
<dbReference type="Pfam" id="PF20826">
    <property type="entry name" value="PHD_5"/>
    <property type="match status" value="1"/>
</dbReference>
<feature type="compositionally biased region" description="Polar residues" evidence="5">
    <location>
        <begin position="1734"/>
        <end position="1743"/>
    </location>
</feature>
<keyword evidence="1" id="KW-0479">Metal-binding</keyword>
<feature type="compositionally biased region" description="Low complexity" evidence="5">
    <location>
        <begin position="756"/>
        <end position="766"/>
    </location>
</feature>
<dbReference type="GO" id="GO:0004739">
    <property type="term" value="F:pyruvate dehydrogenase (acetyl-transferring) activity"/>
    <property type="evidence" value="ECO:0000318"/>
    <property type="project" value="GO_Central"/>
</dbReference>
<dbReference type="InterPro" id="IPR001214">
    <property type="entry name" value="SET_dom"/>
</dbReference>
<feature type="compositionally biased region" description="Basic and acidic residues" evidence="5">
    <location>
        <begin position="611"/>
        <end position="660"/>
    </location>
</feature>
<feature type="compositionally biased region" description="Pro residues" evidence="5">
    <location>
        <begin position="1841"/>
        <end position="1851"/>
    </location>
</feature>
<dbReference type="Pfam" id="PF00856">
    <property type="entry name" value="SET"/>
    <property type="match status" value="1"/>
</dbReference>
<feature type="domain" description="SET" evidence="6">
    <location>
        <begin position="327"/>
        <end position="457"/>
    </location>
</feature>
<feature type="compositionally biased region" description="Low complexity" evidence="5">
    <location>
        <begin position="1778"/>
        <end position="1812"/>
    </location>
</feature>
<dbReference type="PANTHER" id="PTHR46462">
    <property type="entry name" value="UPSET, ISOFORM A"/>
    <property type="match status" value="1"/>
</dbReference>
<feature type="compositionally biased region" description="Low complexity" evidence="5">
    <location>
        <begin position="203"/>
        <end position="218"/>
    </location>
</feature>
<dbReference type="InterPro" id="IPR019786">
    <property type="entry name" value="Zinc_finger_PHD-type_CS"/>
</dbReference>
<feature type="compositionally biased region" description="Polar residues" evidence="5">
    <location>
        <begin position="1753"/>
        <end position="1763"/>
    </location>
</feature>
<proteinExistence type="predicted"/>
<dbReference type="SMART" id="SM00317">
    <property type="entry name" value="SET"/>
    <property type="match status" value="1"/>
</dbReference>
<feature type="region of interest" description="Disordered" evidence="5">
    <location>
        <begin position="487"/>
        <end position="514"/>
    </location>
</feature>
<dbReference type="Gene3D" id="2.170.270.10">
    <property type="entry name" value="SET domain"/>
    <property type="match status" value="1"/>
</dbReference>
<feature type="compositionally biased region" description="Basic and acidic residues" evidence="5">
    <location>
        <begin position="1204"/>
        <end position="1218"/>
    </location>
</feature>
<dbReference type="PROSITE" id="PS50280">
    <property type="entry name" value="SET"/>
    <property type="match status" value="1"/>
</dbReference>
<feature type="compositionally biased region" description="Polar residues" evidence="5">
    <location>
        <begin position="1190"/>
        <end position="1199"/>
    </location>
</feature>
<feature type="compositionally biased region" description="Polar residues" evidence="5">
    <location>
        <begin position="1340"/>
        <end position="1359"/>
    </location>
</feature>
<feature type="compositionally biased region" description="Low complexity" evidence="5">
    <location>
        <begin position="1825"/>
        <end position="1840"/>
    </location>
</feature>
<evidence type="ECO:0000256" key="1">
    <source>
        <dbReference type="ARBA" id="ARBA00022723"/>
    </source>
</evidence>
<feature type="region of interest" description="Disordered" evidence="5">
    <location>
        <begin position="1254"/>
        <end position="1631"/>
    </location>
</feature>
<dbReference type="KEGG" id="spu:580083"/>
<dbReference type="FunFam" id="3.30.40.10:FF:000150">
    <property type="entry name" value="Inactive histone-lysine N-methyltransferase 2E"/>
    <property type="match status" value="1"/>
</dbReference>
<dbReference type="GO" id="GO:0008270">
    <property type="term" value="F:zinc ion binding"/>
    <property type="evidence" value="ECO:0007669"/>
    <property type="project" value="UniProtKB-KW"/>
</dbReference>
<dbReference type="GO" id="GO:0045254">
    <property type="term" value="C:pyruvate dehydrogenase complex"/>
    <property type="evidence" value="ECO:0000318"/>
    <property type="project" value="GO_Central"/>
</dbReference>
<accession>A0A7M7HNV4</accession>
<dbReference type="PROSITE" id="PS01359">
    <property type="entry name" value="ZF_PHD_1"/>
    <property type="match status" value="1"/>
</dbReference>
<feature type="compositionally biased region" description="Low complexity" evidence="5">
    <location>
        <begin position="1276"/>
        <end position="1287"/>
    </location>
</feature>
<feature type="compositionally biased region" description="Polar residues" evidence="5">
    <location>
        <begin position="908"/>
        <end position="941"/>
    </location>
</feature>
<feature type="compositionally biased region" description="Pro residues" evidence="5">
    <location>
        <begin position="1399"/>
        <end position="1412"/>
    </location>
</feature>
<feature type="compositionally biased region" description="Low complexity" evidence="5">
    <location>
        <begin position="1605"/>
        <end position="1615"/>
    </location>
</feature>
<evidence type="ECO:0000313" key="7">
    <source>
        <dbReference type="EnsemblMetazoa" id="XP_011676547"/>
    </source>
</evidence>
<feature type="compositionally biased region" description="Pro residues" evidence="5">
    <location>
        <begin position="1813"/>
        <end position="1824"/>
    </location>
</feature>
<feature type="region of interest" description="Disordered" evidence="5">
    <location>
        <begin position="958"/>
        <end position="993"/>
    </location>
</feature>
<feature type="compositionally biased region" description="Polar residues" evidence="5">
    <location>
        <begin position="783"/>
        <end position="799"/>
    </location>
</feature>
<feature type="region of interest" description="Disordered" evidence="5">
    <location>
        <begin position="529"/>
        <end position="820"/>
    </location>
</feature>
<evidence type="ECO:0000256" key="4">
    <source>
        <dbReference type="ARBA" id="ARBA00022853"/>
    </source>
</evidence>
<feature type="compositionally biased region" description="Low complexity" evidence="5">
    <location>
        <begin position="1499"/>
        <end position="1527"/>
    </location>
</feature>
<feature type="compositionally biased region" description="Basic and acidic residues" evidence="5">
    <location>
        <begin position="232"/>
        <end position="248"/>
    </location>
</feature>
<feature type="compositionally biased region" description="Polar residues" evidence="5">
    <location>
        <begin position="1888"/>
        <end position="1932"/>
    </location>
</feature>
<feature type="compositionally biased region" description="Low complexity" evidence="5">
    <location>
        <begin position="806"/>
        <end position="817"/>
    </location>
</feature>
<evidence type="ECO:0000259" key="6">
    <source>
        <dbReference type="PROSITE" id="PS50280"/>
    </source>
</evidence>
<dbReference type="GO" id="GO:0006086">
    <property type="term" value="P:pyruvate decarboxylation to acetyl-CoA"/>
    <property type="evidence" value="ECO:0000318"/>
    <property type="project" value="GO_Central"/>
</dbReference>
<dbReference type="Proteomes" id="UP000007110">
    <property type="component" value="Unassembled WGS sequence"/>
</dbReference>
<dbReference type="SMART" id="SM00249">
    <property type="entry name" value="PHD"/>
    <property type="match status" value="1"/>
</dbReference>
<reference evidence="8" key="1">
    <citation type="submission" date="2015-02" db="EMBL/GenBank/DDBJ databases">
        <title>Genome sequencing for Strongylocentrotus purpuratus.</title>
        <authorList>
            <person name="Murali S."/>
            <person name="Liu Y."/>
            <person name="Vee V."/>
            <person name="English A."/>
            <person name="Wang M."/>
            <person name="Skinner E."/>
            <person name="Han Y."/>
            <person name="Muzny D.M."/>
            <person name="Worley K.C."/>
            <person name="Gibbs R.A."/>
        </authorList>
    </citation>
    <scope>NUCLEOTIDE SEQUENCE</scope>
</reference>
<reference evidence="7" key="2">
    <citation type="submission" date="2021-01" db="UniProtKB">
        <authorList>
            <consortium name="EnsemblMetazoa"/>
        </authorList>
    </citation>
    <scope>IDENTIFICATION</scope>
</reference>
<keyword evidence="2" id="KW-0863">Zinc-finger</keyword>
<organism evidence="7 8">
    <name type="scientific">Strongylocentrotus purpuratus</name>
    <name type="common">Purple sea urchin</name>
    <dbReference type="NCBI Taxonomy" id="7668"/>
    <lineage>
        <taxon>Eukaryota</taxon>
        <taxon>Metazoa</taxon>
        <taxon>Echinodermata</taxon>
        <taxon>Eleutherozoa</taxon>
        <taxon>Echinozoa</taxon>
        <taxon>Echinoidea</taxon>
        <taxon>Euechinoidea</taxon>
        <taxon>Echinacea</taxon>
        <taxon>Camarodonta</taxon>
        <taxon>Echinidea</taxon>
        <taxon>Strongylocentrotidae</taxon>
        <taxon>Strongylocentrotus</taxon>
    </lineage>
</organism>
<keyword evidence="8" id="KW-1185">Reference proteome</keyword>
<feature type="compositionally biased region" description="Polar residues" evidence="5">
    <location>
        <begin position="1432"/>
        <end position="1460"/>
    </location>
</feature>
<dbReference type="SUPFAM" id="SSF82199">
    <property type="entry name" value="SET domain"/>
    <property type="match status" value="1"/>
</dbReference>
<feature type="region of interest" description="Disordered" evidence="5">
    <location>
        <begin position="188"/>
        <end position="284"/>
    </location>
</feature>
<dbReference type="InParanoid" id="A0A7M7HNV4"/>